<dbReference type="InterPro" id="IPR044825">
    <property type="entry name" value="GLK1/2-like"/>
</dbReference>
<keyword evidence="4" id="KW-0804">Transcription</keyword>
<evidence type="ECO:0000256" key="2">
    <source>
        <dbReference type="ARBA" id="ARBA00023015"/>
    </source>
</evidence>
<evidence type="ECO:0000259" key="9">
    <source>
        <dbReference type="PROSITE" id="PS51294"/>
    </source>
</evidence>
<dbReference type="PROSITE" id="PS50110">
    <property type="entry name" value="RESPONSE_REGULATORY"/>
    <property type="match status" value="1"/>
</dbReference>
<dbReference type="OMA" id="DHSSAHM"/>
<dbReference type="SUPFAM" id="SSF52172">
    <property type="entry name" value="CheY-like"/>
    <property type="match status" value="1"/>
</dbReference>
<dbReference type="Gene3D" id="3.40.50.2300">
    <property type="match status" value="1"/>
</dbReference>
<name>A0AA38GWI0_TAXCH</name>
<dbReference type="GO" id="GO:0045893">
    <property type="term" value="P:positive regulation of DNA-templated transcription"/>
    <property type="evidence" value="ECO:0007669"/>
    <property type="project" value="InterPro"/>
</dbReference>
<sequence length="665" mass="73775">MAMLHLLEDCKLWKDFPKGLHVLLVDKDAETLNDIKVRLEECKYEVTAFERSEDAVSALGNPCSSFHVALVEAAIGDGLDGFSVLGAKKHNNIPTIMMSDNENREIMLRAFALGAVEFMQKPLSDEKLRNVWQHAVRKALAKGEKTLPQSVKSLETEPMNSSISDEIAGDEEVVSKDKEDPGFIIEGKPHEKISAPSTPQQGLADILNSREENNAEDSSCSINSVKIQSEENQYSDCGGSSSSSVDEVKNDSLCSKLQTSSECAANGDLSYFEKMEMDFDGFSLGDGDLNLSDLEIDPDMFSEFSLQNHGELDMDLYSLDYSEVLEKDLAEEEALLLAEVSKAEKEQQIASIAVNTTNSSDEMLSDDKKSKRTECVKIASKNHHGKRKVKIDWTPDLHRRFVQAVEQLGIEKAVPSRILELMGVNCLTRHNIASHLQKYRSHRKHLLAREAEAASWNHKRQLYTTPGTRSRREVSPWNANSGNTLIQPRHPVAYPPATHPPPFRPLHVWGHPTVDHSMVHMWHKQPFPPAPWPATDGTFWQHPQACTNTWGGHNAPAPGTPCYPHPVMRLPLAPVAGVPQFNPPVFNEDHYRPEDSSPIHSIQIDVKPAALHPSQETVDAAINEVLSNPWTPLPIGLNPPSLESVMTELQRKGISNVPPAATCLA</sequence>
<keyword evidence="2" id="KW-0805">Transcription regulation</keyword>
<dbReference type="PANTHER" id="PTHR31312">
    <property type="entry name" value="TRANSCRIPTION ACTIVATOR GLK1"/>
    <property type="match status" value="1"/>
</dbReference>
<feature type="region of interest" description="Disordered" evidence="7">
    <location>
        <begin position="465"/>
        <end position="489"/>
    </location>
</feature>
<evidence type="ECO:0000256" key="4">
    <source>
        <dbReference type="ARBA" id="ARBA00023163"/>
    </source>
</evidence>
<protein>
    <recommendedName>
        <fullName evidence="12">Two-component response regulator-like APRR2</fullName>
    </recommendedName>
</protein>
<dbReference type="GO" id="GO:0003700">
    <property type="term" value="F:DNA-binding transcription factor activity"/>
    <property type="evidence" value="ECO:0007669"/>
    <property type="project" value="InterPro"/>
</dbReference>
<evidence type="ECO:0000313" key="10">
    <source>
        <dbReference type="EMBL" id="KAH9330826.1"/>
    </source>
</evidence>
<evidence type="ECO:0000256" key="5">
    <source>
        <dbReference type="ARBA" id="ARBA00023242"/>
    </source>
</evidence>
<feature type="compositionally biased region" description="Polar residues" evidence="7">
    <location>
        <begin position="148"/>
        <end position="164"/>
    </location>
</feature>
<dbReference type="InterPro" id="IPR009057">
    <property type="entry name" value="Homeodomain-like_sf"/>
</dbReference>
<feature type="domain" description="HTH myb-type" evidence="9">
    <location>
        <begin position="385"/>
        <end position="444"/>
    </location>
</feature>
<dbReference type="GO" id="GO:0005634">
    <property type="term" value="C:nucleus"/>
    <property type="evidence" value="ECO:0007669"/>
    <property type="project" value="UniProtKB-SubCell"/>
</dbReference>
<keyword evidence="11" id="KW-1185">Reference proteome</keyword>
<dbReference type="PROSITE" id="PS51294">
    <property type="entry name" value="HTH_MYB"/>
    <property type="match status" value="1"/>
</dbReference>
<reference evidence="10 11" key="1">
    <citation type="journal article" date="2021" name="Nat. Plants">
        <title>The Taxus genome provides insights into paclitaxel biosynthesis.</title>
        <authorList>
            <person name="Xiong X."/>
            <person name="Gou J."/>
            <person name="Liao Q."/>
            <person name="Li Y."/>
            <person name="Zhou Q."/>
            <person name="Bi G."/>
            <person name="Li C."/>
            <person name="Du R."/>
            <person name="Wang X."/>
            <person name="Sun T."/>
            <person name="Guo L."/>
            <person name="Liang H."/>
            <person name="Lu P."/>
            <person name="Wu Y."/>
            <person name="Zhang Z."/>
            <person name="Ro D.K."/>
            <person name="Shang Y."/>
            <person name="Huang S."/>
            <person name="Yan J."/>
        </authorList>
    </citation>
    <scope>NUCLEOTIDE SEQUENCE [LARGE SCALE GENOMIC DNA]</scope>
    <source>
        <strain evidence="10">Ta-2019</strain>
    </source>
</reference>
<evidence type="ECO:0000313" key="11">
    <source>
        <dbReference type="Proteomes" id="UP000824469"/>
    </source>
</evidence>
<evidence type="ECO:0000256" key="3">
    <source>
        <dbReference type="ARBA" id="ARBA00023125"/>
    </source>
</evidence>
<comment type="subcellular location">
    <subcellularLocation>
        <location evidence="1">Nucleus</location>
    </subcellularLocation>
</comment>
<evidence type="ECO:0008006" key="12">
    <source>
        <dbReference type="Google" id="ProtNLM"/>
    </source>
</evidence>
<dbReference type="NCBIfam" id="TIGR01557">
    <property type="entry name" value="myb_SHAQKYF"/>
    <property type="match status" value="1"/>
</dbReference>
<dbReference type="GO" id="GO:0000976">
    <property type="term" value="F:transcription cis-regulatory region binding"/>
    <property type="evidence" value="ECO:0007669"/>
    <property type="project" value="TreeGrafter"/>
</dbReference>
<dbReference type="InterPro" id="IPR017930">
    <property type="entry name" value="Myb_dom"/>
</dbReference>
<dbReference type="FunFam" id="1.10.10.60:FF:000007">
    <property type="entry name" value="Two-component response regulator"/>
    <property type="match status" value="1"/>
</dbReference>
<evidence type="ECO:0000256" key="7">
    <source>
        <dbReference type="SAM" id="MobiDB-lite"/>
    </source>
</evidence>
<feature type="domain" description="Response regulatory" evidence="8">
    <location>
        <begin position="21"/>
        <end position="136"/>
    </location>
</feature>
<feature type="region of interest" description="Disordered" evidence="7">
    <location>
        <begin position="148"/>
        <end position="201"/>
    </location>
</feature>
<evidence type="ECO:0000259" key="8">
    <source>
        <dbReference type="PROSITE" id="PS50110"/>
    </source>
</evidence>
<dbReference type="InterPro" id="IPR006447">
    <property type="entry name" value="Myb_dom_plants"/>
</dbReference>
<dbReference type="PANTHER" id="PTHR31312:SF1">
    <property type="entry name" value="TRANSCRIPTION ACTIVATOR GLK1"/>
    <property type="match status" value="1"/>
</dbReference>
<evidence type="ECO:0000256" key="1">
    <source>
        <dbReference type="ARBA" id="ARBA00004123"/>
    </source>
</evidence>
<organism evidence="10 11">
    <name type="scientific">Taxus chinensis</name>
    <name type="common">Chinese yew</name>
    <name type="synonym">Taxus wallichiana var. chinensis</name>
    <dbReference type="NCBI Taxonomy" id="29808"/>
    <lineage>
        <taxon>Eukaryota</taxon>
        <taxon>Viridiplantae</taxon>
        <taxon>Streptophyta</taxon>
        <taxon>Embryophyta</taxon>
        <taxon>Tracheophyta</taxon>
        <taxon>Spermatophyta</taxon>
        <taxon>Pinopsida</taxon>
        <taxon>Pinidae</taxon>
        <taxon>Conifers II</taxon>
        <taxon>Cupressales</taxon>
        <taxon>Taxaceae</taxon>
        <taxon>Taxus</taxon>
    </lineage>
</organism>
<gene>
    <name evidence="10" type="ORF">KI387_002934</name>
</gene>
<proteinExistence type="predicted"/>
<keyword evidence="5" id="KW-0539">Nucleus</keyword>
<dbReference type="InterPro" id="IPR001789">
    <property type="entry name" value="Sig_transdc_resp-reg_receiver"/>
</dbReference>
<dbReference type="Gene3D" id="1.10.10.60">
    <property type="entry name" value="Homeodomain-like"/>
    <property type="match status" value="1"/>
</dbReference>
<dbReference type="Pfam" id="PF00072">
    <property type="entry name" value="Response_reg"/>
    <property type="match status" value="1"/>
</dbReference>
<dbReference type="Pfam" id="PF00249">
    <property type="entry name" value="Myb_DNA-binding"/>
    <property type="match status" value="1"/>
</dbReference>
<dbReference type="InterPro" id="IPR011006">
    <property type="entry name" value="CheY-like_superfamily"/>
</dbReference>
<evidence type="ECO:0000256" key="6">
    <source>
        <dbReference type="PROSITE-ProRule" id="PRU00169"/>
    </source>
</evidence>
<dbReference type="AlphaFoldDB" id="A0AA38GWI0"/>
<dbReference type="EMBL" id="JAHRHJ020000001">
    <property type="protein sequence ID" value="KAH9330826.1"/>
    <property type="molecule type" value="Genomic_DNA"/>
</dbReference>
<comment type="caution">
    <text evidence="6">Lacks conserved residue(s) required for the propagation of feature annotation.</text>
</comment>
<keyword evidence="3" id="KW-0238">DNA-binding</keyword>
<feature type="compositionally biased region" description="Basic and acidic residues" evidence="7">
    <location>
        <begin position="173"/>
        <end position="193"/>
    </location>
</feature>
<dbReference type="GO" id="GO:0000160">
    <property type="term" value="P:phosphorelay signal transduction system"/>
    <property type="evidence" value="ECO:0007669"/>
    <property type="project" value="InterPro"/>
</dbReference>
<comment type="caution">
    <text evidence="10">The sequence shown here is derived from an EMBL/GenBank/DDBJ whole genome shotgun (WGS) entry which is preliminary data.</text>
</comment>
<dbReference type="InterPro" id="IPR001005">
    <property type="entry name" value="SANT/Myb"/>
</dbReference>
<dbReference type="SMART" id="SM00448">
    <property type="entry name" value="REC"/>
    <property type="match status" value="1"/>
</dbReference>
<feature type="compositionally biased region" description="Polar residues" evidence="7">
    <location>
        <begin position="477"/>
        <end position="486"/>
    </location>
</feature>
<dbReference type="Proteomes" id="UP000824469">
    <property type="component" value="Unassembled WGS sequence"/>
</dbReference>
<dbReference type="SUPFAM" id="SSF46689">
    <property type="entry name" value="Homeodomain-like"/>
    <property type="match status" value="1"/>
</dbReference>
<accession>A0AA38GWI0</accession>